<keyword evidence="1" id="KW-0812">Transmembrane</keyword>
<proteinExistence type="predicted"/>
<protein>
    <submittedName>
        <fullName evidence="2">Uncharacterized protein</fullName>
    </submittedName>
</protein>
<organism evidence="2 3">
    <name type="scientific">Oryza rufipogon</name>
    <name type="common">Brownbeard rice</name>
    <name type="synonym">Asian wild rice</name>
    <dbReference type="NCBI Taxonomy" id="4529"/>
    <lineage>
        <taxon>Eukaryota</taxon>
        <taxon>Viridiplantae</taxon>
        <taxon>Streptophyta</taxon>
        <taxon>Embryophyta</taxon>
        <taxon>Tracheophyta</taxon>
        <taxon>Spermatophyta</taxon>
        <taxon>Magnoliopsida</taxon>
        <taxon>Liliopsida</taxon>
        <taxon>Poales</taxon>
        <taxon>Poaceae</taxon>
        <taxon>BOP clade</taxon>
        <taxon>Oryzoideae</taxon>
        <taxon>Oryzeae</taxon>
        <taxon>Oryzinae</taxon>
        <taxon>Oryza</taxon>
    </lineage>
</organism>
<keyword evidence="3" id="KW-1185">Reference proteome</keyword>
<evidence type="ECO:0000313" key="3">
    <source>
        <dbReference type="Proteomes" id="UP000008022"/>
    </source>
</evidence>
<keyword evidence="1" id="KW-0472">Membrane</keyword>
<dbReference type="HOGENOM" id="CLU_2926751_0_0_1"/>
<evidence type="ECO:0000313" key="2">
    <source>
        <dbReference type="EnsemblPlants" id="ORUFI12G12620.1"/>
    </source>
</evidence>
<reference evidence="3" key="1">
    <citation type="submission" date="2013-06" db="EMBL/GenBank/DDBJ databases">
        <authorList>
            <person name="Zhao Q."/>
        </authorList>
    </citation>
    <scope>NUCLEOTIDE SEQUENCE</scope>
    <source>
        <strain evidence="3">cv. W1943</strain>
    </source>
</reference>
<name>A0A0E0RH40_ORYRU</name>
<feature type="transmembrane region" description="Helical" evidence="1">
    <location>
        <begin position="20"/>
        <end position="45"/>
    </location>
</feature>
<keyword evidence="1" id="KW-1133">Transmembrane helix</keyword>
<dbReference type="Gramene" id="ORUFI12G12620.1">
    <property type="protein sequence ID" value="ORUFI12G12620.1"/>
    <property type="gene ID" value="ORUFI12G12620"/>
</dbReference>
<dbReference type="Proteomes" id="UP000008022">
    <property type="component" value="Unassembled WGS sequence"/>
</dbReference>
<accession>A0A0E0RH40</accession>
<sequence length="67" mass="7256">MTTDIHLFRILLTVWSGHDQASMCCAVGLASPTVSLCVGTALLVIDRDSTWKKMTTGRLAYYAGCFG</sequence>
<dbReference type="AlphaFoldDB" id="A0A0E0RH40"/>
<reference evidence="2" key="2">
    <citation type="submission" date="2015-06" db="UniProtKB">
        <authorList>
            <consortium name="EnsemblPlants"/>
        </authorList>
    </citation>
    <scope>IDENTIFICATION</scope>
</reference>
<dbReference type="EnsemblPlants" id="ORUFI12G12620.1">
    <property type="protein sequence ID" value="ORUFI12G12620.1"/>
    <property type="gene ID" value="ORUFI12G12620"/>
</dbReference>
<evidence type="ECO:0000256" key="1">
    <source>
        <dbReference type="SAM" id="Phobius"/>
    </source>
</evidence>